<comment type="caution">
    <text evidence="1">The sequence shown here is derived from an EMBL/GenBank/DDBJ whole genome shotgun (WGS) entry which is preliminary data.</text>
</comment>
<gene>
    <name evidence="1" type="ORF">H7F16_19090</name>
</gene>
<protein>
    <submittedName>
        <fullName evidence="1">Uncharacterized protein</fullName>
    </submittedName>
</protein>
<dbReference type="RefSeq" id="WP_185799243.1">
    <property type="nucleotide sequence ID" value="NZ_JACLQD010000009.1"/>
</dbReference>
<dbReference type="EMBL" id="JACLQD010000009">
    <property type="protein sequence ID" value="MBC2837628.1"/>
    <property type="molecule type" value="Genomic_DNA"/>
</dbReference>
<sequence>MTEESDDDELDSRAAMLASLKDDIRALIDLAENSRSDIRDHTGASFLIAPDVVPDVVRCRISTYVAAVAGFFGYNGRRTR</sequence>
<name>A0A842IGS2_9RHOB</name>
<dbReference type="Proteomes" id="UP000555411">
    <property type="component" value="Unassembled WGS sequence"/>
</dbReference>
<accession>A0A842IGS2</accession>
<organism evidence="1 2">
    <name type="scientific">Paragemmobacter straminiformis</name>
    <dbReference type="NCBI Taxonomy" id="2045119"/>
    <lineage>
        <taxon>Bacteria</taxon>
        <taxon>Pseudomonadati</taxon>
        <taxon>Pseudomonadota</taxon>
        <taxon>Alphaproteobacteria</taxon>
        <taxon>Rhodobacterales</taxon>
        <taxon>Paracoccaceae</taxon>
        <taxon>Paragemmobacter</taxon>
    </lineage>
</organism>
<keyword evidence="2" id="KW-1185">Reference proteome</keyword>
<dbReference type="AlphaFoldDB" id="A0A842IGS2"/>
<evidence type="ECO:0000313" key="1">
    <source>
        <dbReference type="EMBL" id="MBC2837628.1"/>
    </source>
</evidence>
<evidence type="ECO:0000313" key="2">
    <source>
        <dbReference type="Proteomes" id="UP000555411"/>
    </source>
</evidence>
<proteinExistence type="predicted"/>
<reference evidence="1 2" key="1">
    <citation type="journal article" date="2017" name="Int. J. Syst. Evol. Microbiol.">
        <title>Gemmobacter straminiformis sp. nov., isolated from an artificial fountain.</title>
        <authorList>
            <person name="Kang J.Y."/>
            <person name="Kim M.J."/>
            <person name="Chun J."/>
            <person name="Son K.P."/>
            <person name="Jahng K.Y."/>
        </authorList>
    </citation>
    <scope>NUCLEOTIDE SEQUENCE [LARGE SCALE GENOMIC DNA]</scope>
    <source>
        <strain evidence="1 2">CAM-8</strain>
    </source>
</reference>